<accession>A0A2H0LPY7</accession>
<dbReference type="PRINTS" id="PR01438">
    <property type="entry name" value="UNVRSLSTRESS"/>
</dbReference>
<dbReference type="AlphaFoldDB" id="A0A2H0LPY7"/>
<name>A0A2H0LPY7_9BACT</name>
<protein>
    <recommendedName>
        <fullName evidence="2">UspA domain-containing protein</fullName>
    </recommendedName>
</protein>
<evidence type="ECO:0000313" key="4">
    <source>
        <dbReference type="Proteomes" id="UP000230859"/>
    </source>
</evidence>
<dbReference type="SUPFAM" id="SSF52402">
    <property type="entry name" value="Adenine nucleotide alpha hydrolases-like"/>
    <property type="match status" value="1"/>
</dbReference>
<evidence type="ECO:0000256" key="1">
    <source>
        <dbReference type="ARBA" id="ARBA00008791"/>
    </source>
</evidence>
<dbReference type="Gene3D" id="3.40.50.12370">
    <property type="match status" value="1"/>
</dbReference>
<dbReference type="Pfam" id="PF00582">
    <property type="entry name" value="Usp"/>
    <property type="match status" value="1"/>
</dbReference>
<evidence type="ECO:0000313" key="3">
    <source>
        <dbReference type="EMBL" id="PIQ86503.1"/>
    </source>
</evidence>
<dbReference type="Proteomes" id="UP000230859">
    <property type="component" value="Unassembled WGS sequence"/>
</dbReference>
<reference evidence="3 4" key="1">
    <citation type="submission" date="2017-09" db="EMBL/GenBank/DDBJ databases">
        <title>Depth-based differentiation of microbial function through sediment-hosted aquifers and enrichment of novel symbionts in the deep terrestrial subsurface.</title>
        <authorList>
            <person name="Probst A.J."/>
            <person name="Ladd B."/>
            <person name="Jarett J.K."/>
            <person name="Geller-Mcgrath D.E."/>
            <person name="Sieber C.M."/>
            <person name="Emerson J.B."/>
            <person name="Anantharaman K."/>
            <person name="Thomas B.C."/>
            <person name="Malmstrom R."/>
            <person name="Stieglmeier M."/>
            <person name="Klingl A."/>
            <person name="Woyke T."/>
            <person name="Ryan C.M."/>
            <person name="Banfield J.F."/>
        </authorList>
    </citation>
    <scope>NUCLEOTIDE SEQUENCE [LARGE SCALE GENOMIC DNA]</scope>
    <source>
        <strain evidence="3">CG11_big_fil_rev_8_21_14_0_20_45_26</strain>
    </source>
</reference>
<feature type="domain" description="UspA" evidence="2">
    <location>
        <begin position="186"/>
        <end position="250"/>
    </location>
</feature>
<dbReference type="CDD" id="cd00293">
    <property type="entry name" value="USP-like"/>
    <property type="match status" value="1"/>
</dbReference>
<evidence type="ECO:0000259" key="2">
    <source>
        <dbReference type="Pfam" id="PF00582"/>
    </source>
</evidence>
<dbReference type="EMBL" id="PCVY01000042">
    <property type="protein sequence ID" value="PIQ86503.1"/>
    <property type="molecule type" value="Genomic_DNA"/>
</dbReference>
<gene>
    <name evidence="3" type="ORF">COV74_04485</name>
</gene>
<dbReference type="InterPro" id="IPR006015">
    <property type="entry name" value="Universal_stress_UspA"/>
</dbReference>
<sequence>MKKKEYQEETIKKVSVLVPERGSHPEILRSAIQIAGILKVPLRLLIPAKFICDRPSKCGFYTEFLEEQSRQTGVFWERVIFEDPLSDFLKKMLPDQDFLVILKEDELMRTVLSHTLCPILLIPKSFEHGFRQVLLAYAGGRFSEKALHLVALLAKFGKCTVEVLTVGNSSPGLRMAHERARYLMDRWKVNAKFKILKDEVKPCILENCENQEVSLLVLGASETKEWRDHHFRSLSQAIAEEAHCPVMIVK</sequence>
<proteinExistence type="inferred from homology"/>
<comment type="caution">
    <text evidence="3">The sequence shown here is derived from an EMBL/GenBank/DDBJ whole genome shotgun (WGS) entry which is preliminary data.</text>
</comment>
<organism evidence="3 4">
    <name type="scientific">Candidatus Abzuiibacterium crystallinum</name>
    <dbReference type="NCBI Taxonomy" id="1974748"/>
    <lineage>
        <taxon>Bacteria</taxon>
        <taxon>Pseudomonadati</taxon>
        <taxon>Candidatus Omnitrophota</taxon>
        <taxon>Candidatus Abzuiibacterium</taxon>
    </lineage>
</organism>
<dbReference type="InterPro" id="IPR006016">
    <property type="entry name" value="UspA"/>
</dbReference>
<comment type="similarity">
    <text evidence="1">Belongs to the universal stress protein A family.</text>
</comment>